<evidence type="ECO:0000313" key="2">
    <source>
        <dbReference type="Proteomes" id="UP000265520"/>
    </source>
</evidence>
<dbReference type="Proteomes" id="UP000265520">
    <property type="component" value="Unassembled WGS sequence"/>
</dbReference>
<dbReference type="AlphaFoldDB" id="A0A392V1L5"/>
<feature type="non-terminal residue" evidence="1">
    <location>
        <position position="29"/>
    </location>
</feature>
<proteinExistence type="predicted"/>
<evidence type="ECO:0000313" key="1">
    <source>
        <dbReference type="EMBL" id="MCI82146.1"/>
    </source>
</evidence>
<organism evidence="1 2">
    <name type="scientific">Trifolium medium</name>
    <dbReference type="NCBI Taxonomy" id="97028"/>
    <lineage>
        <taxon>Eukaryota</taxon>
        <taxon>Viridiplantae</taxon>
        <taxon>Streptophyta</taxon>
        <taxon>Embryophyta</taxon>
        <taxon>Tracheophyta</taxon>
        <taxon>Spermatophyta</taxon>
        <taxon>Magnoliopsida</taxon>
        <taxon>eudicotyledons</taxon>
        <taxon>Gunneridae</taxon>
        <taxon>Pentapetalae</taxon>
        <taxon>rosids</taxon>
        <taxon>fabids</taxon>
        <taxon>Fabales</taxon>
        <taxon>Fabaceae</taxon>
        <taxon>Papilionoideae</taxon>
        <taxon>50 kb inversion clade</taxon>
        <taxon>NPAAA clade</taxon>
        <taxon>Hologalegina</taxon>
        <taxon>IRL clade</taxon>
        <taxon>Trifolieae</taxon>
        <taxon>Trifolium</taxon>
    </lineage>
</organism>
<dbReference type="EMBL" id="LXQA011036128">
    <property type="protein sequence ID" value="MCI82146.1"/>
    <property type="molecule type" value="Genomic_DNA"/>
</dbReference>
<keyword evidence="2" id="KW-1185">Reference proteome</keyword>
<name>A0A392V1L5_9FABA</name>
<reference evidence="1 2" key="1">
    <citation type="journal article" date="2018" name="Front. Plant Sci.">
        <title>Red Clover (Trifolium pratense) and Zigzag Clover (T. medium) - A Picture of Genomic Similarities and Differences.</title>
        <authorList>
            <person name="Dluhosova J."/>
            <person name="Istvanek J."/>
            <person name="Nedelnik J."/>
            <person name="Repkova J."/>
        </authorList>
    </citation>
    <scope>NUCLEOTIDE SEQUENCE [LARGE SCALE GENOMIC DNA]</scope>
    <source>
        <strain evidence="2">cv. 10/8</strain>
        <tissue evidence="1">Leaf</tissue>
    </source>
</reference>
<protein>
    <submittedName>
        <fullName evidence="1">Uncharacterized protein</fullName>
    </submittedName>
</protein>
<accession>A0A392V1L5</accession>
<comment type="caution">
    <text evidence="1">The sequence shown here is derived from an EMBL/GenBank/DDBJ whole genome shotgun (WGS) entry which is preliminary data.</text>
</comment>
<sequence length="29" mass="3302">MNLSNKLWESLKEKLLDQVLAMEVSLGLV</sequence>